<keyword evidence="7 14" id="KW-0479">Metal-binding</keyword>
<feature type="transmembrane region" description="Helical" evidence="16">
    <location>
        <begin position="6"/>
        <end position="21"/>
    </location>
</feature>
<dbReference type="EMBL" id="JADBJN010000003">
    <property type="protein sequence ID" value="KAG5673195.1"/>
    <property type="molecule type" value="Genomic_DNA"/>
</dbReference>
<evidence type="ECO:0000256" key="5">
    <source>
        <dbReference type="ARBA" id="ARBA00010617"/>
    </source>
</evidence>
<dbReference type="CDD" id="cd11056">
    <property type="entry name" value="CYP6-like"/>
    <property type="match status" value="1"/>
</dbReference>
<dbReference type="GO" id="GO:0004497">
    <property type="term" value="F:monooxygenase activity"/>
    <property type="evidence" value="ECO:0007669"/>
    <property type="project" value="UniProtKB-KW"/>
</dbReference>
<evidence type="ECO:0000256" key="4">
    <source>
        <dbReference type="ARBA" id="ARBA00004406"/>
    </source>
</evidence>
<keyword evidence="9" id="KW-0492">Microsome</keyword>
<evidence type="ECO:0000256" key="10">
    <source>
        <dbReference type="ARBA" id="ARBA00023002"/>
    </source>
</evidence>
<comment type="function">
    <text evidence="2">May be involved in the metabolism of insect hormones and in the breakdown of synthetic insecticides.</text>
</comment>
<keyword evidence="18" id="KW-1185">Reference proteome</keyword>
<dbReference type="GO" id="GO:0020037">
    <property type="term" value="F:heme binding"/>
    <property type="evidence" value="ECO:0007669"/>
    <property type="project" value="InterPro"/>
</dbReference>
<dbReference type="SUPFAM" id="SSF48264">
    <property type="entry name" value="Cytochrome P450"/>
    <property type="match status" value="1"/>
</dbReference>
<dbReference type="InterPro" id="IPR036396">
    <property type="entry name" value="Cyt_P450_sf"/>
</dbReference>
<sequence>MSFLVIYSIFCGFFYFLYIKFRPNVEFFKKRKILYESPTAFCGNLNELAMRKLSFCDIVQMLYKKFDNERIFGFFNFTQPQIIIRDPQIIQQITTTHFDNFINRTESFHDGILNHTLPAQKNQHWRDMRNAVSPIFNAKNVKSLFDLMLENSESFVDYCKNLHNDDDELIIDVKDLSQKFTINSIASCVFGSPSDCLRKNEKIYRIATNLKSKLKFFKHQLYKIFKISLIDSTLRSFLQQKVIDEIKLRQLKNISRADVIQLLLHAKEGQLHHQEINSYDKSDATQLNYAETIEFDVNPKRPKQTTWSDDDFIAQGLIFFTQGHENTTNFITMLIYELAKNFDVQMELMDEIDEVNESLNGRKISHEFLYKMKFLDCVVSEALRLWPPMSTTNRICNENCEIQIDEGHKIAFDKGDQLIIPIYAIHCDEKFFENPKVFNPHRFDDENRVKIHSNSFMPFGNGKRSCIASRYVLQEAKLLIFNLLSQFTLEMCSTTPSNIELNESFEFDVKETIFIRLRARN</sequence>
<dbReference type="PRINTS" id="PR00385">
    <property type="entry name" value="P450"/>
</dbReference>
<evidence type="ECO:0000313" key="18">
    <source>
        <dbReference type="Proteomes" id="UP001107558"/>
    </source>
</evidence>
<dbReference type="PROSITE" id="PS00086">
    <property type="entry name" value="CYTOCHROME_P450"/>
    <property type="match status" value="1"/>
</dbReference>
<evidence type="ECO:0000256" key="8">
    <source>
        <dbReference type="ARBA" id="ARBA00022824"/>
    </source>
</evidence>
<evidence type="ECO:0008006" key="19">
    <source>
        <dbReference type="Google" id="ProtNLM"/>
    </source>
</evidence>
<keyword evidence="10 15" id="KW-0560">Oxidoreductase</keyword>
<protein>
    <recommendedName>
        <fullName evidence="19">Cytochrome P450</fullName>
    </recommendedName>
</protein>
<evidence type="ECO:0000256" key="6">
    <source>
        <dbReference type="ARBA" id="ARBA00022617"/>
    </source>
</evidence>
<keyword evidence="6 14" id="KW-0349">Heme</keyword>
<dbReference type="InterPro" id="IPR050476">
    <property type="entry name" value="Insect_CytP450_Detox"/>
</dbReference>
<comment type="cofactor">
    <cofactor evidence="1 14">
        <name>heme</name>
        <dbReference type="ChEBI" id="CHEBI:30413"/>
    </cofactor>
</comment>
<evidence type="ECO:0000256" key="7">
    <source>
        <dbReference type="ARBA" id="ARBA00022723"/>
    </source>
</evidence>
<dbReference type="GO" id="GO:0005506">
    <property type="term" value="F:iron ion binding"/>
    <property type="evidence" value="ECO:0007669"/>
    <property type="project" value="InterPro"/>
</dbReference>
<dbReference type="PANTHER" id="PTHR24292:SF54">
    <property type="entry name" value="CYP9F3-RELATED"/>
    <property type="match status" value="1"/>
</dbReference>
<evidence type="ECO:0000256" key="2">
    <source>
        <dbReference type="ARBA" id="ARBA00003690"/>
    </source>
</evidence>
<dbReference type="Gene3D" id="1.10.630.10">
    <property type="entry name" value="Cytochrome P450"/>
    <property type="match status" value="1"/>
</dbReference>
<dbReference type="InterPro" id="IPR001128">
    <property type="entry name" value="Cyt_P450"/>
</dbReference>
<accession>A0A9J6BUL0</accession>
<organism evidence="17 18">
    <name type="scientific">Polypedilum vanderplanki</name>
    <name type="common">Sleeping chironomid midge</name>
    <dbReference type="NCBI Taxonomy" id="319348"/>
    <lineage>
        <taxon>Eukaryota</taxon>
        <taxon>Metazoa</taxon>
        <taxon>Ecdysozoa</taxon>
        <taxon>Arthropoda</taxon>
        <taxon>Hexapoda</taxon>
        <taxon>Insecta</taxon>
        <taxon>Pterygota</taxon>
        <taxon>Neoptera</taxon>
        <taxon>Endopterygota</taxon>
        <taxon>Diptera</taxon>
        <taxon>Nematocera</taxon>
        <taxon>Chironomoidea</taxon>
        <taxon>Chironomidae</taxon>
        <taxon>Chironominae</taxon>
        <taxon>Polypedilum</taxon>
        <taxon>Polypedilum</taxon>
    </lineage>
</organism>
<dbReference type="GO" id="GO:0016705">
    <property type="term" value="F:oxidoreductase activity, acting on paired donors, with incorporation or reduction of molecular oxygen"/>
    <property type="evidence" value="ECO:0007669"/>
    <property type="project" value="InterPro"/>
</dbReference>
<dbReference type="GO" id="GO:0005789">
    <property type="term" value="C:endoplasmic reticulum membrane"/>
    <property type="evidence" value="ECO:0007669"/>
    <property type="project" value="UniProtKB-SubCell"/>
</dbReference>
<dbReference type="PANTHER" id="PTHR24292">
    <property type="entry name" value="CYTOCHROME P450"/>
    <property type="match status" value="1"/>
</dbReference>
<reference evidence="17" key="1">
    <citation type="submission" date="2021-03" db="EMBL/GenBank/DDBJ databases">
        <title>Chromosome level genome of the anhydrobiotic midge Polypedilum vanderplanki.</title>
        <authorList>
            <person name="Yoshida Y."/>
            <person name="Kikawada T."/>
            <person name="Gusev O."/>
        </authorList>
    </citation>
    <scope>NUCLEOTIDE SEQUENCE</scope>
    <source>
        <strain evidence="17">NIAS01</strain>
        <tissue evidence="17">Whole body or cell culture</tissue>
    </source>
</reference>
<comment type="caution">
    <text evidence="17">The sequence shown here is derived from an EMBL/GenBank/DDBJ whole genome shotgun (WGS) entry which is preliminary data.</text>
</comment>
<evidence type="ECO:0000256" key="16">
    <source>
        <dbReference type="SAM" id="Phobius"/>
    </source>
</evidence>
<keyword evidence="16" id="KW-0812">Transmembrane</keyword>
<evidence type="ECO:0000256" key="11">
    <source>
        <dbReference type="ARBA" id="ARBA00023004"/>
    </source>
</evidence>
<dbReference type="Pfam" id="PF00067">
    <property type="entry name" value="p450"/>
    <property type="match status" value="1"/>
</dbReference>
<comment type="subcellular location">
    <subcellularLocation>
        <location evidence="4">Endoplasmic reticulum membrane</location>
        <topology evidence="4">Peripheral membrane protein</topology>
    </subcellularLocation>
    <subcellularLocation>
        <location evidence="3">Microsome membrane</location>
        <topology evidence="3">Peripheral membrane protein</topology>
    </subcellularLocation>
</comment>
<evidence type="ECO:0000256" key="13">
    <source>
        <dbReference type="ARBA" id="ARBA00023136"/>
    </source>
</evidence>
<dbReference type="Proteomes" id="UP001107558">
    <property type="component" value="Chromosome 3"/>
</dbReference>
<proteinExistence type="inferred from homology"/>
<comment type="similarity">
    <text evidence="5 15">Belongs to the cytochrome P450 family.</text>
</comment>
<evidence type="ECO:0000256" key="15">
    <source>
        <dbReference type="RuleBase" id="RU000461"/>
    </source>
</evidence>
<evidence type="ECO:0000256" key="1">
    <source>
        <dbReference type="ARBA" id="ARBA00001971"/>
    </source>
</evidence>
<gene>
    <name evidence="17" type="ORF">PVAND_003262</name>
</gene>
<feature type="binding site" description="axial binding residue" evidence="14">
    <location>
        <position position="466"/>
    </location>
    <ligand>
        <name>heme</name>
        <dbReference type="ChEBI" id="CHEBI:30413"/>
    </ligand>
    <ligandPart>
        <name>Fe</name>
        <dbReference type="ChEBI" id="CHEBI:18248"/>
    </ligandPart>
</feature>
<keyword evidence="11 14" id="KW-0408">Iron</keyword>
<keyword evidence="8" id="KW-0256">Endoplasmic reticulum</keyword>
<dbReference type="AlphaFoldDB" id="A0A9J6BUL0"/>
<keyword evidence="16" id="KW-1133">Transmembrane helix</keyword>
<dbReference type="OrthoDB" id="2789670at2759"/>
<evidence type="ECO:0000256" key="9">
    <source>
        <dbReference type="ARBA" id="ARBA00022848"/>
    </source>
</evidence>
<evidence type="ECO:0000313" key="17">
    <source>
        <dbReference type="EMBL" id="KAG5673195.1"/>
    </source>
</evidence>
<evidence type="ECO:0000256" key="3">
    <source>
        <dbReference type="ARBA" id="ARBA00004174"/>
    </source>
</evidence>
<dbReference type="InterPro" id="IPR002403">
    <property type="entry name" value="Cyt_P450_E_grp-IV"/>
</dbReference>
<evidence type="ECO:0000256" key="14">
    <source>
        <dbReference type="PIRSR" id="PIRSR602403-1"/>
    </source>
</evidence>
<name>A0A9J6BUL0_POLVA</name>
<dbReference type="InterPro" id="IPR017972">
    <property type="entry name" value="Cyt_P450_CS"/>
</dbReference>
<keyword evidence="12 15" id="KW-0503">Monooxygenase</keyword>
<dbReference type="PRINTS" id="PR00465">
    <property type="entry name" value="EP450IV"/>
</dbReference>
<evidence type="ECO:0000256" key="12">
    <source>
        <dbReference type="ARBA" id="ARBA00023033"/>
    </source>
</evidence>
<keyword evidence="13 16" id="KW-0472">Membrane</keyword>